<feature type="domain" description="Pili assembly chaperone N-terminal" evidence="2">
    <location>
        <begin position="38"/>
        <end position="146"/>
    </location>
</feature>
<reference evidence="3 4" key="1">
    <citation type="submission" date="2019-03" db="EMBL/GenBank/DDBJ databases">
        <title>Genomic Encyclopedia of Type Strains, Phase IV (KMG-IV): sequencing the most valuable type-strain genomes for metagenomic binning, comparative biology and taxonomic classification.</title>
        <authorList>
            <person name="Goeker M."/>
        </authorList>
    </citation>
    <scope>NUCLEOTIDE SEQUENCE [LARGE SCALE GENOMIC DNA]</scope>
    <source>
        <strain evidence="3 4">DSM 19580</strain>
    </source>
</reference>
<dbReference type="GO" id="GO:0071555">
    <property type="term" value="P:cell wall organization"/>
    <property type="evidence" value="ECO:0007669"/>
    <property type="project" value="InterPro"/>
</dbReference>
<dbReference type="SUPFAM" id="SSF49354">
    <property type="entry name" value="PapD-like"/>
    <property type="match status" value="1"/>
</dbReference>
<dbReference type="OrthoDB" id="511700at2"/>
<feature type="signal peptide" evidence="1">
    <location>
        <begin position="1"/>
        <end position="24"/>
    </location>
</feature>
<dbReference type="Pfam" id="PF00345">
    <property type="entry name" value="PapD_N"/>
    <property type="match status" value="1"/>
</dbReference>
<evidence type="ECO:0000313" key="4">
    <source>
        <dbReference type="Proteomes" id="UP000295719"/>
    </source>
</evidence>
<dbReference type="GO" id="GO:0030288">
    <property type="term" value="C:outer membrane-bounded periplasmic space"/>
    <property type="evidence" value="ECO:0007669"/>
    <property type="project" value="InterPro"/>
</dbReference>
<comment type="caution">
    <text evidence="3">The sequence shown here is derived from an EMBL/GenBank/DDBJ whole genome shotgun (WGS) entry which is preliminary data.</text>
</comment>
<evidence type="ECO:0000256" key="1">
    <source>
        <dbReference type="SAM" id="SignalP"/>
    </source>
</evidence>
<protein>
    <submittedName>
        <fullName evidence="3">Fimbrial chaperone protein</fullName>
    </submittedName>
</protein>
<evidence type="ECO:0000313" key="3">
    <source>
        <dbReference type="EMBL" id="TCV93076.1"/>
    </source>
</evidence>
<dbReference type="RefSeq" id="WP_131867019.1">
    <property type="nucleotide sequence ID" value="NZ_SMCR01000010.1"/>
</dbReference>
<dbReference type="InterPro" id="IPR016147">
    <property type="entry name" value="Pili_assmbl_chaperone_N"/>
</dbReference>
<dbReference type="EMBL" id="SMCR01000010">
    <property type="protein sequence ID" value="TCV93076.1"/>
    <property type="molecule type" value="Genomic_DNA"/>
</dbReference>
<accession>A0A4R3YLC6</accession>
<keyword evidence="4" id="KW-1185">Reference proteome</keyword>
<feature type="chain" id="PRO_5020958711" evidence="1">
    <location>
        <begin position="25"/>
        <end position="241"/>
    </location>
</feature>
<dbReference type="PANTHER" id="PTHR30251">
    <property type="entry name" value="PILUS ASSEMBLY CHAPERONE"/>
    <property type="match status" value="1"/>
</dbReference>
<gene>
    <name evidence="3" type="ORF">EDC52_110108</name>
</gene>
<dbReference type="InterPro" id="IPR050643">
    <property type="entry name" value="Periplasmic_pilus_chap"/>
</dbReference>
<keyword evidence="1" id="KW-0732">Signal</keyword>
<proteinExistence type="predicted"/>
<dbReference type="InterPro" id="IPR008962">
    <property type="entry name" value="PapD-like_sf"/>
</dbReference>
<evidence type="ECO:0000259" key="2">
    <source>
        <dbReference type="Pfam" id="PF00345"/>
    </source>
</evidence>
<dbReference type="AlphaFoldDB" id="A0A4R3YLC6"/>
<sequence length="241" mass="27365">MCIDIVFKYRLSVLLALAACQAQAGHSILIWPVDPKIEADQKATELWVDNKGVDTALIQVRIFHWQQANGSDRYDSQQHIVASPPMLRLEPGQKQLVRLVKNQSPLQGQEQAYRVLLDEIPTIDAHKQDSPHSLHFQMRFSIPLFVYGSQSSSTAENPILYWRIKKIDKKPMIEITNLGRVHARLSKASLGGHTLNDGLFGYVLAQSSYLWPLNFTAGPDAEFDARIDNRQRQWRSLPAAR</sequence>
<organism evidence="3 4">
    <name type="scientific">Biostraticola tofi</name>
    <dbReference type="NCBI Taxonomy" id="466109"/>
    <lineage>
        <taxon>Bacteria</taxon>
        <taxon>Pseudomonadati</taxon>
        <taxon>Pseudomonadota</taxon>
        <taxon>Gammaproteobacteria</taxon>
        <taxon>Enterobacterales</taxon>
        <taxon>Bruguierivoracaceae</taxon>
        <taxon>Biostraticola</taxon>
    </lineage>
</organism>
<name>A0A4R3YLC6_9GAMM</name>
<dbReference type="PANTHER" id="PTHR30251:SF4">
    <property type="entry name" value="SLR1668 PROTEIN"/>
    <property type="match status" value="1"/>
</dbReference>
<dbReference type="InterPro" id="IPR013783">
    <property type="entry name" value="Ig-like_fold"/>
</dbReference>
<dbReference type="Gene3D" id="2.60.40.10">
    <property type="entry name" value="Immunoglobulins"/>
    <property type="match status" value="1"/>
</dbReference>
<dbReference type="Proteomes" id="UP000295719">
    <property type="component" value="Unassembled WGS sequence"/>
</dbReference>